<dbReference type="InterPro" id="IPR046341">
    <property type="entry name" value="SET_dom_sf"/>
</dbReference>
<dbReference type="VEuPathDB" id="VectorBase:ACUA009956"/>
<dbReference type="Proteomes" id="UP000075883">
    <property type="component" value="Unassembled WGS sequence"/>
</dbReference>
<reference evidence="7" key="1">
    <citation type="submission" date="2013-09" db="EMBL/GenBank/DDBJ databases">
        <title>The Genome Sequence of Anopheles culicifacies species A.</title>
        <authorList>
            <consortium name="The Broad Institute Genomics Platform"/>
            <person name="Neafsey D.E."/>
            <person name="Besansky N."/>
            <person name="Howell P."/>
            <person name="Walton C."/>
            <person name="Young S.K."/>
            <person name="Zeng Q."/>
            <person name="Gargeya S."/>
            <person name="Fitzgerald M."/>
            <person name="Haas B."/>
            <person name="Abouelleil A."/>
            <person name="Allen A.W."/>
            <person name="Alvarado L."/>
            <person name="Arachchi H.M."/>
            <person name="Berlin A.M."/>
            <person name="Chapman S.B."/>
            <person name="Gainer-Dewar J."/>
            <person name="Goldberg J."/>
            <person name="Griggs A."/>
            <person name="Gujja S."/>
            <person name="Hansen M."/>
            <person name="Howarth C."/>
            <person name="Imamovic A."/>
            <person name="Ireland A."/>
            <person name="Larimer J."/>
            <person name="McCowan C."/>
            <person name="Murphy C."/>
            <person name="Pearson M."/>
            <person name="Poon T.W."/>
            <person name="Priest M."/>
            <person name="Roberts A."/>
            <person name="Saif S."/>
            <person name="Shea T."/>
            <person name="Sisk P."/>
            <person name="Sykes S."/>
            <person name="Wortman J."/>
            <person name="Nusbaum C."/>
            <person name="Birren B."/>
        </authorList>
    </citation>
    <scope>NUCLEOTIDE SEQUENCE [LARGE SCALE GENOMIC DNA]</scope>
    <source>
        <strain evidence="7">A-37</strain>
    </source>
</reference>
<dbReference type="EMBL" id="AXCM01005055">
    <property type="status" value="NOT_ANNOTATED_CDS"/>
    <property type="molecule type" value="Genomic_DNA"/>
</dbReference>
<evidence type="ECO:0000256" key="3">
    <source>
        <dbReference type="ARBA" id="ARBA00022833"/>
    </source>
</evidence>
<protein>
    <recommendedName>
        <fullName evidence="5">MYND-type domain-containing protein</fullName>
    </recommendedName>
</protein>
<keyword evidence="1" id="KW-0479">Metal-binding</keyword>
<evidence type="ECO:0000256" key="1">
    <source>
        <dbReference type="ARBA" id="ARBA00022723"/>
    </source>
</evidence>
<keyword evidence="2 4" id="KW-0863">Zinc-finger</keyword>
<evidence type="ECO:0000256" key="2">
    <source>
        <dbReference type="ARBA" id="ARBA00022771"/>
    </source>
</evidence>
<proteinExistence type="predicted"/>
<dbReference type="SUPFAM" id="SSF144232">
    <property type="entry name" value="HIT/MYND zinc finger-like"/>
    <property type="match status" value="1"/>
</dbReference>
<dbReference type="GO" id="GO:0008270">
    <property type="term" value="F:zinc ion binding"/>
    <property type="evidence" value="ECO:0007669"/>
    <property type="project" value="UniProtKB-KW"/>
</dbReference>
<feature type="domain" description="MYND-type" evidence="5">
    <location>
        <begin position="145"/>
        <end position="185"/>
    </location>
</feature>
<keyword evidence="7" id="KW-1185">Reference proteome</keyword>
<sequence length="356" mass="41229">MDSLTYYNKSIAHAEKGSEARAIAYANRSMVCLRLELYKECLVNIRLARESNCPERLVEKLDRREAMATDKPNSSLLMPREDVKLKLSYKCHANVPQMAECLELRRNAEFGRHVVTNRKLMAGDVVMIEEPFAAKLRDDYRFSWCAHCFDWNPFTLIPCEGCTVTMYCSEECLSKAHQQYHRYECAVVRDVSRMSAKRDECGLGLHTVAKAIGLFDHDLEAMKEHLNGLDESKVDAFTMDWRTATPIDVYNTVYVLSTNQALRRRKDLTMQIFFATIIHQLMLERTELGSICATSAEKNKILFDLILRHWQISQINGIRMFHLLNSHETDLQHHAFTQFSLSTFFDLVGVHVMYCY</sequence>
<dbReference type="PROSITE" id="PS01360">
    <property type="entry name" value="ZF_MYND_1"/>
    <property type="match status" value="1"/>
</dbReference>
<dbReference type="Gene3D" id="2.170.270.10">
    <property type="entry name" value="SET domain"/>
    <property type="match status" value="1"/>
</dbReference>
<reference evidence="6" key="2">
    <citation type="submission" date="2020-05" db="UniProtKB">
        <authorList>
            <consortium name="EnsemblMetazoa"/>
        </authorList>
    </citation>
    <scope>IDENTIFICATION</scope>
    <source>
        <strain evidence="6">A-37</strain>
    </source>
</reference>
<evidence type="ECO:0000256" key="4">
    <source>
        <dbReference type="PROSITE-ProRule" id="PRU00134"/>
    </source>
</evidence>
<evidence type="ECO:0000313" key="7">
    <source>
        <dbReference type="Proteomes" id="UP000075883"/>
    </source>
</evidence>
<evidence type="ECO:0000259" key="5">
    <source>
        <dbReference type="PROSITE" id="PS50865"/>
    </source>
</evidence>
<organism evidence="6 7">
    <name type="scientific">Anopheles culicifacies</name>
    <dbReference type="NCBI Taxonomy" id="139723"/>
    <lineage>
        <taxon>Eukaryota</taxon>
        <taxon>Metazoa</taxon>
        <taxon>Ecdysozoa</taxon>
        <taxon>Arthropoda</taxon>
        <taxon>Hexapoda</taxon>
        <taxon>Insecta</taxon>
        <taxon>Pterygota</taxon>
        <taxon>Neoptera</taxon>
        <taxon>Endopterygota</taxon>
        <taxon>Diptera</taxon>
        <taxon>Nematocera</taxon>
        <taxon>Culicoidea</taxon>
        <taxon>Culicidae</taxon>
        <taxon>Anophelinae</taxon>
        <taxon>Anopheles</taxon>
        <taxon>culicifacies species complex</taxon>
    </lineage>
</organism>
<evidence type="ECO:0000313" key="6">
    <source>
        <dbReference type="EnsemblMetazoa" id="ACUA009956-PA"/>
    </source>
</evidence>
<dbReference type="AlphaFoldDB" id="A0A182M5H5"/>
<accession>A0A182M5H5</accession>
<dbReference type="PROSITE" id="PS50865">
    <property type="entry name" value="ZF_MYND_2"/>
    <property type="match status" value="1"/>
</dbReference>
<keyword evidence="3" id="KW-0862">Zinc</keyword>
<dbReference type="Gene3D" id="1.10.220.160">
    <property type="match status" value="1"/>
</dbReference>
<dbReference type="PANTHER" id="PTHR47111">
    <property type="entry name" value="BCDNA.LD29892"/>
    <property type="match status" value="1"/>
</dbReference>
<dbReference type="EnsemblMetazoa" id="ACUA009956-RA">
    <property type="protein sequence ID" value="ACUA009956-PA"/>
    <property type="gene ID" value="ACUA009956"/>
</dbReference>
<dbReference type="Pfam" id="PF01753">
    <property type="entry name" value="zf-MYND"/>
    <property type="match status" value="1"/>
</dbReference>
<dbReference type="Gene3D" id="6.10.140.2220">
    <property type="match status" value="1"/>
</dbReference>
<dbReference type="STRING" id="139723.A0A182M5H5"/>
<name>A0A182M5H5_9DIPT</name>
<dbReference type="InterPro" id="IPR002893">
    <property type="entry name" value="Znf_MYND"/>
</dbReference>
<dbReference type="PANTHER" id="PTHR47111:SF1">
    <property type="entry name" value="SET AND MYND DOMAIN-CONTAINING PROTEIN 4"/>
    <property type="match status" value="1"/>
</dbReference>